<dbReference type="EMBL" id="VCIW01000008">
    <property type="protein sequence ID" value="TLS51649.1"/>
    <property type="molecule type" value="Genomic_DNA"/>
</dbReference>
<protein>
    <submittedName>
        <fullName evidence="1">Uncharacterized protein</fullName>
    </submittedName>
</protein>
<dbReference type="RefSeq" id="WP_138194875.1">
    <property type="nucleotide sequence ID" value="NZ_VCIW01000008.1"/>
</dbReference>
<proteinExistence type="predicted"/>
<keyword evidence="2" id="KW-1185">Reference proteome</keyword>
<gene>
    <name evidence="1" type="ORF">FE782_14200</name>
</gene>
<comment type="caution">
    <text evidence="1">The sequence shown here is derived from an EMBL/GenBank/DDBJ whole genome shotgun (WGS) entry which is preliminary data.</text>
</comment>
<organism evidence="1 2">
    <name type="scientific">Paenibacillus antri</name>
    <dbReference type="NCBI Taxonomy" id="2582848"/>
    <lineage>
        <taxon>Bacteria</taxon>
        <taxon>Bacillati</taxon>
        <taxon>Bacillota</taxon>
        <taxon>Bacilli</taxon>
        <taxon>Bacillales</taxon>
        <taxon>Paenibacillaceae</taxon>
        <taxon>Paenibacillus</taxon>
    </lineage>
</organism>
<accession>A0A5R9G993</accession>
<dbReference type="OrthoDB" id="1550547at2"/>
<reference evidence="1 2" key="1">
    <citation type="submission" date="2019-05" db="EMBL/GenBank/DDBJ databases">
        <authorList>
            <person name="Narsing Rao M.P."/>
            <person name="Li W.J."/>
        </authorList>
    </citation>
    <scope>NUCLEOTIDE SEQUENCE [LARGE SCALE GENOMIC DNA]</scope>
    <source>
        <strain evidence="1 2">SYSU_K30003</strain>
    </source>
</reference>
<dbReference type="AlphaFoldDB" id="A0A5R9G993"/>
<sequence>MSEPKTRPNQPTLGLQGPVVAWHDPWAKERSDDIMRTGTGIVYPSQEPAPTPGEFVRAMQELGAAFYVHHLIPSLAGQSEMIRDLARAGMRLCLGNEYGNINGPYVEGTNRYDVPDETLAEAARAGILMGALYDEPEHLQINAGQYRKDAFLPHWGATDGLSLAEASDRVASAVERRALAVRRILEAEGLRAESAPLVSEQVFSVLFHVQARGGMAVCPKVMKESFQPLQLATALGAAKQYGRDLWICADLWGPDVGPWFTRTSGFPGHSPEEFASALRMGYLMAPTHLFAENIDCLLRHEGGGRFRRTAFGDAWEEFARRFVPSHPLDWSHRDAEADIAFVHADDSNYGQNARLFGNRSLEAPVETQSVFHVWHLLSRGAIPSHGSCMHIPGYDFPRHRLKKETPIDEFPLENGREWGRGQGVHPLFLPSNNVLVYDETVTEERLGAPRLIVAAGTRLSPGTLDGLRRKANDGALVVIASWLAPEAWRSSGRVGSGRWLATDDFLGDERVREAIEPFLGPPDRWSQRFGDTEVRFAKGDAEGFTLEFEIARLRSR</sequence>
<dbReference type="Proteomes" id="UP000309676">
    <property type="component" value="Unassembled WGS sequence"/>
</dbReference>
<evidence type="ECO:0000313" key="1">
    <source>
        <dbReference type="EMBL" id="TLS51649.1"/>
    </source>
</evidence>
<evidence type="ECO:0000313" key="2">
    <source>
        <dbReference type="Proteomes" id="UP000309676"/>
    </source>
</evidence>
<name>A0A5R9G993_9BACL</name>